<accession>A0AAU9M3R6</accession>
<protein>
    <submittedName>
        <fullName evidence="1">Uncharacterized protein</fullName>
    </submittedName>
</protein>
<evidence type="ECO:0000313" key="2">
    <source>
        <dbReference type="Proteomes" id="UP001157418"/>
    </source>
</evidence>
<organism evidence="1 2">
    <name type="scientific">Lactuca virosa</name>
    <dbReference type="NCBI Taxonomy" id="75947"/>
    <lineage>
        <taxon>Eukaryota</taxon>
        <taxon>Viridiplantae</taxon>
        <taxon>Streptophyta</taxon>
        <taxon>Embryophyta</taxon>
        <taxon>Tracheophyta</taxon>
        <taxon>Spermatophyta</taxon>
        <taxon>Magnoliopsida</taxon>
        <taxon>eudicotyledons</taxon>
        <taxon>Gunneridae</taxon>
        <taxon>Pentapetalae</taxon>
        <taxon>asterids</taxon>
        <taxon>campanulids</taxon>
        <taxon>Asterales</taxon>
        <taxon>Asteraceae</taxon>
        <taxon>Cichorioideae</taxon>
        <taxon>Cichorieae</taxon>
        <taxon>Lactucinae</taxon>
        <taxon>Lactuca</taxon>
    </lineage>
</organism>
<dbReference type="Proteomes" id="UP001157418">
    <property type="component" value="Unassembled WGS sequence"/>
</dbReference>
<dbReference type="AlphaFoldDB" id="A0AAU9M3R6"/>
<dbReference type="EMBL" id="CAKMRJ010000236">
    <property type="protein sequence ID" value="CAH1419268.1"/>
    <property type="molecule type" value="Genomic_DNA"/>
</dbReference>
<comment type="caution">
    <text evidence="1">The sequence shown here is derived from an EMBL/GenBank/DDBJ whole genome shotgun (WGS) entry which is preliminary data.</text>
</comment>
<proteinExistence type="predicted"/>
<gene>
    <name evidence="1" type="ORF">LVIROSA_LOCUS6810</name>
</gene>
<evidence type="ECO:0000313" key="1">
    <source>
        <dbReference type="EMBL" id="CAH1419268.1"/>
    </source>
</evidence>
<keyword evidence="2" id="KW-1185">Reference proteome</keyword>
<name>A0AAU9M3R6_9ASTR</name>
<sequence length="91" mass="10307">MEFQSISYIVSRKEIMSDYEDSKDESLMEKIHDHKNSSFSSISSDSNDDSKLSSIKSNVFHLFGIEKLVHMVFGGGKQTGLNMEDLLRGNK</sequence>
<reference evidence="1 2" key="1">
    <citation type="submission" date="2022-01" db="EMBL/GenBank/DDBJ databases">
        <authorList>
            <person name="Xiong W."/>
            <person name="Schranz E."/>
        </authorList>
    </citation>
    <scope>NUCLEOTIDE SEQUENCE [LARGE SCALE GENOMIC DNA]</scope>
</reference>